<dbReference type="KEGG" id="strr:EKD16_08165"/>
<organism evidence="2 3">
    <name type="scientific">Streptomonospora litoralis</name>
    <dbReference type="NCBI Taxonomy" id="2498135"/>
    <lineage>
        <taxon>Bacteria</taxon>
        <taxon>Bacillati</taxon>
        <taxon>Actinomycetota</taxon>
        <taxon>Actinomycetes</taxon>
        <taxon>Streptosporangiales</taxon>
        <taxon>Nocardiopsidaceae</taxon>
        <taxon>Streptomonospora</taxon>
    </lineage>
</organism>
<evidence type="ECO:0008006" key="4">
    <source>
        <dbReference type="Google" id="ProtNLM"/>
    </source>
</evidence>
<dbReference type="Proteomes" id="UP000292235">
    <property type="component" value="Chromosome"/>
</dbReference>
<evidence type="ECO:0000256" key="1">
    <source>
        <dbReference type="SAM" id="MobiDB-lite"/>
    </source>
</evidence>
<proteinExistence type="predicted"/>
<evidence type="ECO:0000313" key="2">
    <source>
        <dbReference type="EMBL" id="QBI53427.1"/>
    </source>
</evidence>
<name>A0A4P6Q3Z7_9ACTN</name>
<sequence length="110" mass="12357">MPASWAPVTVTVVRRTVTGTDERGNDVYSETEVDYPDCHMQPGSREEDLDNRDTTTSEWWIDGPSDMDVVETDEVKVAGVRYEIDGKPKRWGSPTGRLAHVEMTIREVSG</sequence>
<feature type="region of interest" description="Disordered" evidence="1">
    <location>
        <begin position="17"/>
        <end position="64"/>
    </location>
</feature>
<dbReference type="OrthoDB" id="3483774at2"/>
<protein>
    <recommendedName>
        <fullName evidence="4">Head-to-tail stopper</fullName>
    </recommendedName>
</protein>
<gene>
    <name evidence="2" type="ORF">EKD16_08165</name>
</gene>
<evidence type="ECO:0000313" key="3">
    <source>
        <dbReference type="Proteomes" id="UP000292235"/>
    </source>
</evidence>
<reference evidence="2 3" key="1">
    <citation type="submission" date="2019-02" db="EMBL/GenBank/DDBJ databases">
        <authorList>
            <person name="Khodamoradi S."/>
            <person name="Hahnke R.L."/>
            <person name="Kaempfer P."/>
            <person name="Schumann P."/>
            <person name="Rohde M."/>
            <person name="Steinert M."/>
            <person name="Luzhetskyy A."/>
            <person name="Wink J."/>
            <person name="Ruckert C."/>
        </authorList>
    </citation>
    <scope>NUCLEOTIDE SEQUENCE [LARGE SCALE GENOMIC DNA]</scope>
    <source>
        <strain evidence="2 3">M2</strain>
    </source>
</reference>
<dbReference type="EMBL" id="CP036455">
    <property type="protein sequence ID" value="QBI53427.1"/>
    <property type="molecule type" value="Genomic_DNA"/>
</dbReference>
<dbReference type="RefSeq" id="WP_131097796.1">
    <property type="nucleotide sequence ID" value="NZ_CP036455.1"/>
</dbReference>
<accession>A0A4P6Q3Z7</accession>
<keyword evidence="3" id="KW-1185">Reference proteome</keyword>
<dbReference type="AlphaFoldDB" id="A0A4P6Q3Z7"/>